<dbReference type="EMBL" id="JAAVXB010000002">
    <property type="protein sequence ID" value="NKF21814.1"/>
    <property type="molecule type" value="Genomic_DNA"/>
</dbReference>
<dbReference type="GO" id="GO:0032264">
    <property type="term" value="P:IMP salvage"/>
    <property type="evidence" value="ECO:0007669"/>
    <property type="project" value="TreeGrafter"/>
</dbReference>
<organism evidence="4 5">
    <name type="scientific">Solimonas marina</name>
    <dbReference type="NCBI Taxonomy" id="2714601"/>
    <lineage>
        <taxon>Bacteria</taxon>
        <taxon>Pseudomonadati</taxon>
        <taxon>Pseudomonadota</taxon>
        <taxon>Gammaproteobacteria</taxon>
        <taxon>Nevskiales</taxon>
        <taxon>Nevskiaceae</taxon>
        <taxon>Solimonas</taxon>
    </lineage>
</organism>
<dbReference type="GO" id="GO:0006178">
    <property type="term" value="P:guanine salvage"/>
    <property type="evidence" value="ECO:0007669"/>
    <property type="project" value="TreeGrafter"/>
</dbReference>
<reference evidence="4" key="1">
    <citation type="submission" date="2020-03" db="EMBL/GenBank/DDBJ databases">
        <title>Solimonas marina sp. nov., isolated from deep seawater of the Pacific Ocean.</title>
        <authorList>
            <person name="Liu X."/>
            <person name="Lai Q."/>
            <person name="Sun F."/>
            <person name="Gai Y."/>
            <person name="Li G."/>
            <person name="Shao Z."/>
        </authorList>
    </citation>
    <scope>NUCLEOTIDE SEQUENCE</scope>
    <source>
        <strain evidence="4">C16B3</strain>
    </source>
</reference>
<dbReference type="RefSeq" id="WP_168147044.1">
    <property type="nucleotide sequence ID" value="NZ_JAAVXB010000002.1"/>
</dbReference>
<feature type="domain" description="Phosphoribosyltransferase" evidence="3">
    <location>
        <begin position="19"/>
        <end position="147"/>
    </location>
</feature>
<sequence>MTTELHSEAIQVLAEADVLHSAEAVQAAYDRLAADITAKYAGLNPVFHCVMNGGLYAMAEITRRLDFPFEMDYFHASRYRGATTGGGLVWKVQPKPERVSGRHVLVIDDILDEGHTLAAIRSALSQFEPASLGVAVLLRKRHERCAPGAQAEYIGLEVGDRYVFGCGMDYKEYWRQLPAIYAVKGL</sequence>
<keyword evidence="4" id="KW-0328">Glycosyltransferase</keyword>
<comment type="catalytic activity">
    <reaction evidence="2">
        <text>IMP + diphosphate = hypoxanthine + 5-phospho-alpha-D-ribose 1-diphosphate</text>
        <dbReference type="Rhea" id="RHEA:17973"/>
        <dbReference type="ChEBI" id="CHEBI:17368"/>
        <dbReference type="ChEBI" id="CHEBI:33019"/>
        <dbReference type="ChEBI" id="CHEBI:58017"/>
        <dbReference type="ChEBI" id="CHEBI:58053"/>
        <dbReference type="EC" id="2.4.2.8"/>
    </reaction>
    <physiologicalReaction direction="right-to-left" evidence="2">
        <dbReference type="Rhea" id="RHEA:17975"/>
    </physiologicalReaction>
</comment>
<accession>A0A969W943</accession>
<dbReference type="PANTHER" id="PTHR43340">
    <property type="entry name" value="HYPOXANTHINE-GUANINE PHOSPHORIBOSYLTRANSFERASE"/>
    <property type="match status" value="1"/>
</dbReference>
<keyword evidence="5" id="KW-1185">Reference proteome</keyword>
<dbReference type="NCBIfam" id="NF006605">
    <property type="entry name" value="PRK09162.1"/>
    <property type="match status" value="1"/>
</dbReference>
<dbReference type="GO" id="GO:0046100">
    <property type="term" value="P:hypoxanthine metabolic process"/>
    <property type="evidence" value="ECO:0007669"/>
    <property type="project" value="TreeGrafter"/>
</dbReference>
<evidence type="ECO:0000259" key="3">
    <source>
        <dbReference type="Pfam" id="PF00156"/>
    </source>
</evidence>
<dbReference type="Gene3D" id="3.40.50.2020">
    <property type="match status" value="1"/>
</dbReference>
<keyword evidence="4" id="KW-0808">Transferase</keyword>
<dbReference type="GO" id="GO:0032263">
    <property type="term" value="P:GMP salvage"/>
    <property type="evidence" value="ECO:0007669"/>
    <property type="project" value="TreeGrafter"/>
</dbReference>
<dbReference type="Proteomes" id="UP000653472">
    <property type="component" value="Unassembled WGS sequence"/>
</dbReference>
<dbReference type="AlphaFoldDB" id="A0A969W943"/>
<dbReference type="EC" id="2.4.2.8" evidence="4"/>
<dbReference type="GO" id="GO:0000287">
    <property type="term" value="F:magnesium ion binding"/>
    <property type="evidence" value="ECO:0007669"/>
    <property type="project" value="TreeGrafter"/>
</dbReference>
<name>A0A969W943_9GAMM</name>
<dbReference type="SUPFAM" id="SSF53271">
    <property type="entry name" value="PRTase-like"/>
    <property type="match status" value="1"/>
</dbReference>
<evidence type="ECO:0000256" key="1">
    <source>
        <dbReference type="ARBA" id="ARBA00048811"/>
    </source>
</evidence>
<dbReference type="InterPro" id="IPR050408">
    <property type="entry name" value="HGPRT"/>
</dbReference>
<dbReference type="InterPro" id="IPR029057">
    <property type="entry name" value="PRTase-like"/>
</dbReference>
<evidence type="ECO:0000313" key="5">
    <source>
        <dbReference type="Proteomes" id="UP000653472"/>
    </source>
</evidence>
<evidence type="ECO:0000256" key="2">
    <source>
        <dbReference type="ARBA" id="ARBA00049402"/>
    </source>
</evidence>
<dbReference type="InterPro" id="IPR000836">
    <property type="entry name" value="PRTase_dom"/>
</dbReference>
<protein>
    <submittedName>
        <fullName evidence="4">Hypoxanthine-guanine phosphoribosyltransferase</fullName>
        <ecNumber evidence="4">2.4.2.8</ecNumber>
    </submittedName>
</protein>
<gene>
    <name evidence="4" type="ORF">G7Y82_05745</name>
</gene>
<dbReference type="GO" id="GO:0005829">
    <property type="term" value="C:cytosol"/>
    <property type="evidence" value="ECO:0007669"/>
    <property type="project" value="TreeGrafter"/>
</dbReference>
<comment type="catalytic activity">
    <reaction evidence="1">
        <text>GMP + diphosphate = guanine + 5-phospho-alpha-D-ribose 1-diphosphate</text>
        <dbReference type="Rhea" id="RHEA:25424"/>
        <dbReference type="ChEBI" id="CHEBI:16235"/>
        <dbReference type="ChEBI" id="CHEBI:33019"/>
        <dbReference type="ChEBI" id="CHEBI:58017"/>
        <dbReference type="ChEBI" id="CHEBI:58115"/>
        <dbReference type="EC" id="2.4.2.8"/>
    </reaction>
    <physiologicalReaction direction="right-to-left" evidence="1">
        <dbReference type="Rhea" id="RHEA:25426"/>
    </physiologicalReaction>
</comment>
<dbReference type="PANTHER" id="PTHR43340:SF1">
    <property type="entry name" value="HYPOXANTHINE PHOSPHORIBOSYLTRANSFERASE"/>
    <property type="match status" value="1"/>
</dbReference>
<comment type="caution">
    <text evidence="4">The sequence shown here is derived from an EMBL/GenBank/DDBJ whole genome shotgun (WGS) entry which is preliminary data.</text>
</comment>
<dbReference type="GO" id="GO:0004422">
    <property type="term" value="F:hypoxanthine phosphoribosyltransferase activity"/>
    <property type="evidence" value="ECO:0007669"/>
    <property type="project" value="TreeGrafter"/>
</dbReference>
<evidence type="ECO:0000313" key="4">
    <source>
        <dbReference type="EMBL" id="NKF21814.1"/>
    </source>
</evidence>
<dbReference type="Pfam" id="PF00156">
    <property type="entry name" value="Pribosyltran"/>
    <property type="match status" value="1"/>
</dbReference>
<proteinExistence type="predicted"/>
<dbReference type="CDD" id="cd06223">
    <property type="entry name" value="PRTases_typeI"/>
    <property type="match status" value="1"/>
</dbReference>